<gene>
    <name evidence="1" type="ORF">GOP47_0012166</name>
</gene>
<evidence type="ECO:0000313" key="2">
    <source>
        <dbReference type="Proteomes" id="UP000886520"/>
    </source>
</evidence>
<proteinExistence type="predicted"/>
<dbReference type="Proteomes" id="UP000886520">
    <property type="component" value="Chromosome 12"/>
</dbReference>
<organism evidence="1 2">
    <name type="scientific">Adiantum capillus-veneris</name>
    <name type="common">Maidenhair fern</name>
    <dbReference type="NCBI Taxonomy" id="13818"/>
    <lineage>
        <taxon>Eukaryota</taxon>
        <taxon>Viridiplantae</taxon>
        <taxon>Streptophyta</taxon>
        <taxon>Embryophyta</taxon>
        <taxon>Tracheophyta</taxon>
        <taxon>Polypodiopsida</taxon>
        <taxon>Polypodiidae</taxon>
        <taxon>Polypodiales</taxon>
        <taxon>Pteridineae</taxon>
        <taxon>Pteridaceae</taxon>
        <taxon>Vittarioideae</taxon>
        <taxon>Adiantum</taxon>
    </lineage>
</organism>
<evidence type="ECO:0000313" key="1">
    <source>
        <dbReference type="EMBL" id="KAI5072060.1"/>
    </source>
</evidence>
<dbReference type="AlphaFoldDB" id="A0A9D4UQ70"/>
<accession>A0A9D4UQ70</accession>
<sequence length="95" mass="10197">MEDIYRVPMELIREGIITCIRTTCAPASREANQSGTDEMRKIGDVDFNVEKEFTIDRQGLDSKVANAVIEGANATTLSIGHISASAGLGLAIAKE</sequence>
<protein>
    <submittedName>
        <fullName evidence="1">Uncharacterized protein</fullName>
    </submittedName>
</protein>
<dbReference type="EMBL" id="JABFUD020000012">
    <property type="protein sequence ID" value="KAI5072060.1"/>
    <property type="molecule type" value="Genomic_DNA"/>
</dbReference>
<name>A0A9D4UQ70_ADICA</name>
<keyword evidence="2" id="KW-1185">Reference proteome</keyword>
<reference evidence="1" key="1">
    <citation type="submission" date="2021-01" db="EMBL/GenBank/DDBJ databases">
        <title>Adiantum capillus-veneris genome.</title>
        <authorList>
            <person name="Fang Y."/>
            <person name="Liao Q."/>
        </authorList>
    </citation>
    <scope>NUCLEOTIDE SEQUENCE</scope>
    <source>
        <strain evidence="1">H3</strain>
        <tissue evidence="1">Leaf</tissue>
    </source>
</reference>
<comment type="caution">
    <text evidence="1">The sequence shown here is derived from an EMBL/GenBank/DDBJ whole genome shotgun (WGS) entry which is preliminary data.</text>
</comment>